<dbReference type="Proteomes" id="UP000762676">
    <property type="component" value="Unassembled WGS sequence"/>
</dbReference>
<keyword evidence="2" id="KW-1185">Reference proteome</keyword>
<sequence length="108" mass="12403">MGLPQVTLPTGAEIFKERPSNSKTQILKVTLQICNHRVRTMQQKSSQLNGSNIFDQMAPYHATGQWPTEYEQHIYQMAPYNVTKGWLTEYEQHILPDGAIQCNKRLAN</sequence>
<name>A0AAV4IFV0_9GAST</name>
<comment type="caution">
    <text evidence="1">The sequence shown here is derived from an EMBL/GenBank/DDBJ whole genome shotgun (WGS) entry which is preliminary data.</text>
</comment>
<organism evidence="1 2">
    <name type="scientific">Elysia marginata</name>
    <dbReference type="NCBI Taxonomy" id="1093978"/>
    <lineage>
        <taxon>Eukaryota</taxon>
        <taxon>Metazoa</taxon>
        <taxon>Spiralia</taxon>
        <taxon>Lophotrochozoa</taxon>
        <taxon>Mollusca</taxon>
        <taxon>Gastropoda</taxon>
        <taxon>Heterobranchia</taxon>
        <taxon>Euthyneura</taxon>
        <taxon>Panpulmonata</taxon>
        <taxon>Sacoglossa</taxon>
        <taxon>Placobranchoidea</taxon>
        <taxon>Plakobranchidae</taxon>
        <taxon>Elysia</taxon>
    </lineage>
</organism>
<evidence type="ECO:0000313" key="1">
    <source>
        <dbReference type="EMBL" id="GFS09074.1"/>
    </source>
</evidence>
<dbReference type="AlphaFoldDB" id="A0AAV4IFV0"/>
<evidence type="ECO:0000313" key="2">
    <source>
        <dbReference type="Proteomes" id="UP000762676"/>
    </source>
</evidence>
<accession>A0AAV4IFV0</accession>
<protein>
    <submittedName>
        <fullName evidence="1">Uncharacterized protein</fullName>
    </submittedName>
</protein>
<gene>
    <name evidence="1" type="ORF">ElyMa_003028600</name>
</gene>
<reference evidence="1 2" key="1">
    <citation type="journal article" date="2021" name="Elife">
        <title>Chloroplast acquisition without the gene transfer in kleptoplastic sea slugs, Plakobranchus ocellatus.</title>
        <authorList>
            <person name="Maeda T."/>
            <person name="Takahashi S."/>
            <person name="Yoshida T."/>
            <person name="Shimamura S."/>
            <person name="Takaki Y."/>
            <person name="Nagai Y."/>
            <person name="Toyoda A."/>
            <person name="Suzuki Y."/>
            <person name="Arimoto A."/>
            <person name="Ishii H."/>
            <person name="Satoh N."/>
            <person name="Nishiyama T."/>
            <person name="Hasebe M."/>
            <person name="Maruyama T."/>
            <person name="Minagawa J."/>
            <person name="Obokata J."/>
            <person name="Shigenobu S."/>
        </authorList>
    </citation>
    <scope>NUCLEOTIDE SEQUENCE [LARGE SCALE GENOMIC DNA]</scope>
</reference>
<proteinExistence type="predicted"/>
<dbReference type="EMBL" id="BMAT01006260">
    <property type="protein sequence ID" value="GFS09074.1"/>
    <property type="molecule type" value="Genomic_DNA"/>
</dbReference>